<feature type="domain" description="Ig-like" evidence="3">
    <location>
        <begin position="57"/>
        <end position="139"/>
    </location>
</feature>
<keyword evidence="2" id="KW-0732">Signal</keyword>
<dbReference type="Pfam" id="PF02839">
    <property type="entry name" value="CBM_5_12"/>
    <property type="match status" value="2"/>
</dbReference>
<keyword evidence="1" id="KW-0378">Hydrolase</keyword>
<accession>A0ABR8YUB9</accession>
<keyword evidence="5" id="KW-1185">Reference proteome</keyword>
<dbReference type="RefSeq" id="WP_191740783.1">
    <property type="nucleotide sequence ID" value="NZ_JACSQB010000098.1"/>
</dbReference>
<proteinExistence type="predicted"/>
<reference evidence="4 5" key="1">
    <citation type="submission" date="2020-08" db="EMBL/GenBank/DDBJ databases">
        <title>A Genomic Blueprint of the Chicken Gut Microbiome.</title>
        <authorList>
            <person name="Gilroy R."/>
            <person name="Ravi A."/>
            <person name="Getino M."/>
            <person name="Pursley I."/>
            <person name="Horton D.L."/>
            <person name="Alikhan N.-F."/>
            <person name="Baker D."/>
            <person name="Gharbi K."/>
            <person name="Hall N."/>
            <person name="Watson M."/>
            <person name="Adriaenssens E.M."/>
            <person name="Foster-Nyarko E."/>
            <person name="Jarju S."/>
            <person name="Secka A."/>
            <person name="Antonio M."/>
            <person name="Oren A."/>
            <person name="Chaudhuri R."/>
            <person name="La Ragione R.M."/>
            <person name="Hildebrand F."/>
            <person name="Pallen M.J."/>
        </authorList>
    </citation>
    <scope>NUCLEOTIDE SEQUENCE [LARGE SCALE GENOMIC DNA]</scope>
    <source>
        <strain evidence="4 5">N37</strain>
    </source>
</reference>
<sequence>MKSKRTYSLVTIMALLLAANINVTANASIQENTKTLTNKSQSNVAVNSLEKNKTAIPEWTKNTRYYVGDKVTHEGKIYECIVDHSRLSPSTKYVWKLIGENKLPEWKRNSKYYVGDRVTHEGKIYECIVDHSRLSPSMKYVWKLMGEF</sequence>
<dbReference type="EMBL" id="JACSQB010000098">
    <property type="protein sequence ID" value="MBD8047825.1"/>
    <property type="molecule type" value="Genomic_DNA"/>
</dbReference>
<evidence type="ECO:0000313" key="4">
    <source>
        <dbReference type="EMBL" id="MBD8047825.1"/>
    </source>
</evidence>
<dbReference type="PROSITE" id="PS50835">
    <property type="entry name" value="IG_LIKE"/>
    <property type="match status" value="1"/>
</dbReference>
<dbReference type="InterPro" id="IPR007110">
    <property type="entry name" value="Ig-like_dom"/>
</dbReference>
<name>A0ABR8YUB9_9CLOT</name>
<dbReference type="Gene3D" id="2.10.10.20">
    <property type="entry name" value="Carbohydrate-binding module superfamily 5/12"/>
    <property type="match status" value="2"/>
</dbReference>
<feature type="signal peptide" evidence="2">
    <location>
        <begin position="1"/>
        <end position="27"/>
    </location>
</feature>
<protein>
    <recommendedName>
        <fullName evidence="3">Ig-like domain-containing protein</fullName>
    </recommendedName>
</protein>
<dbReference type="Proteomes" id="UP000627166">
    <property type="component" value="Unassembled WGS sequence"/>
</dbReference>
<feature type="chain" id="PRO_5045911716" description="Ig-like domain-containing protein" evidence="2">
    <location>
        <begin position="28"/>
        <end position="148"/>
    </location>
</feature>
<dbReference type="InterPro" id="IPR003610">
    <property type="entry name" value="CBM5/12"/>
</dbReference>
<dbReference type="InterPro" id="IPR036573">
    <property type="entry name" value="CBM_sf_5/12"/>
</dbReference>
<evidence type="ECO:0000313" key="5">
    <source>
        <dbReference type="Proteomes" id="UP000627166"/>
    </source>
</evidence>
<evidence type="ECO:0000256" key="2">
    <source>
        <dbReference type="SAM" id="SignalP"/>
    </source>
</evidence>
<organism evidence="4 5">
    <name type="scientific">Clostridium faecium</name>
    <dbReference type="NCBI Taxonomy" id="2762223"/>
    <lineage>
        <taxon>Bacteria</taxon>
        <taxon>Bacillati</taxon>
        <taxon>Bacillota</taxon>
        <taxon>Clostridia</taxon>
        <taxon>Eubacteriales</taxon>
        <taxon>Clostridiaceae</taxon>
        <taxon>Clostridium</taxon>
    </lineage>
</organism>
<evidence type="ECO:0000256" key="1">
    <source>
        <dbReference type="ARBA" id="ARBA00022801"/>
    </source>
</evidence>
<dbReference type="CDD" id="cd12214">
    <property type="entry name" value="ChiA1_BD"/>
    <property type="match status" value="1"/>
</dbReference>
<comment type="caution">
    <text evidence="4">The sequence shown here is derived from an EMBL/GenBank/DDBJ whole genome shotgun (WGS) entry which is preliminary data.</text>
</comment>
<evidence type="ECO:0000259" key="3">
    <source>
        <dbReference type="PROSITE" id="PS50835"/>
    </source>
</evidence>
<dbReference type="SUPFAM" id="SSF51055">
    <property type="entry name" value="Carbohydrate binding domain"/>
    <property type="match status" value="2"/>
</dbReference>
<gene>
    <name evidence="4" type="ORF">H9637_12355</name>
</gene>